<dbReference type="InterPro" id="IPR012337">
    <property type="entry name" value="RNaseH-like_sf"/>
</dbReference>
<accession>A0A0C3DTW1</accession>
<dbReference type="InterPro" id="IPR052035">
    <property type="entry name" value="ZnF_BED_domain_contain"/>
</dbReference>
<reference evidence="7" key="2">
    <citation type="submission" date="2015-01" db="EMBL/GenBank/DDBJ databases">
        <title>Evolutionary Origins and Diversification of the Mycorrhizal Mutualists.</title>
        <authorList>
            <consortium name="DOE Joint Genome Institute"/>
            <consortium name="Mycorrhizal Genomics Consortium"/>
            <person name="Kohler A."/>
            <person name="Kuo A."/>
            <person name="Nagy L.G."/>
            <person name="Floudas D."/>
            <person name="Copeland A."/>
            <person name="Barry K.W."/>
            <person name="Cichocki N."/>
            <person name="Veneault-Fourrey C."/>
            <person name="LaButti K."/>
            <person name="Lindquist E.A."/>
            <person name="Lipzen A."/>
            <person name="Lundell T."/>
            <person name="Morin E."/>
            <person name="Murat C."/>
            <person name="Riley R."/>
            <person name="Ohm R."/>
            <person name="Sun H."/>
            <person name="Tunlid A."/>
            <person name="Henrissat B."/>
            <person name="Grigoriev I.V."/>
            <person name="Hibbett D.S."/>
            <person name="Martin F."/>
        </authorList>
    </citation>
    <scope>NUCLEOTIDE SEQUENCE [LARGE SCALE GENOMIC DNA]</scope>
    <source>
        <strain evidence="7">Foug A</strain>
    </source>
</reference>
<keyword evidence="7" id="KW-1185">Reference proteome</keyword>
<dbReference type="Proteomes" id="UP000053989">
    <property type="component" value="Unassembled WGS sequence"/>
</dbReference>
<dbReference type="InParanoid" id="A0A0C3DTW1"/>
<feature type="non-terminal residue" evidence="6">
    <location>
        <position position="93"/>
    </location>
</feature>
<evidence type="ECO:0000256" key="1">
    <source>
        <dbReference type="ARBA" id="ARBA00004123"/>
    </source>
</evidence>
<dbReference type="EMBL" id="KN822030">
    <property type="protein sequence ID" value="KIM64070.1"/>
    <property type="molecule type" value="Genomic_DNA"/>
</dbReference>
<evidence type="ECO:0000313" key="6">
    <source>
        <dbReference type="EMBL" id="KIM64070.1"/>
    </source>
</evidence>
<evidence type="ECO:0000256" key="2">
    <source>
        <dbReference type="ARBA" id="ARBA00022723"/>
    </source>
</evidence>
<organism evidence="6 7">
    <name type="scientific">Scleroderma citrinum Foug A</name>
    <dbReference type="NCBI Taxonomy" id="1036808"/>
    <lineage>
        <taxon>Eukaryota</taxon>
        <taxon>Fungi</taxon>
        <taxon>Dikarya</taxon>
        <taxon>Basidiomycota</taxon>
        <taxon>Agaricomycotina</taxon>
        <taxon>Agaricomycetes</taxon>
        <taxon>Agaricomycetidae</taxon>
        <taxon>Boletales</taxon>
        <taxon>Sclerodermatineae</taxon>
        <taxon>Sclerodermataceae</taxon>
        <taxon>Scleroderma</taxon>
    </lineage>
</organism>
<dbReference type="SUPFAM" id="SSF53098">
    <property type="entry name" value="Ribonuclease H-like"/>
    <property type="match status" value="1"/>
</dbReference>
<dbReference type="AlphaFoldDB" id="A0A0C3DTW1"/>
<comment type="subcellular location">
    <subcellularLocation>
        <location evidence="1">Nucleus</location>
    </subcellularLocation>
</comment>
<keyword evidence="4" id="KW-0862">Zinc</keyword>
<proteinExistence type="predicted"/>
<keyword evidence="2" id="KW-0479">Metal-binding</keyword>
<dbReference type="PANTHER" id="PTHR46481">
    <property type="entry name" value="ZINC FINGER BED DOMAIN-CONTAINING PROTEIN 4"/>
    <property type="match status" value="1"/>
</dbReference>
<evidence type="ECO:0000256" key="4">
    <source>
        <dbReference type="ARBA" id="ARBA00022833"/>
    </source>
</evidence>
<protein>
    <submittedName>
        <fullName evidence="6">Uncharacterized protein</fullName>
    </submittedName>
</protein>
<name>A0A0C3DTW1_9AGAM</name>
<keyword evidence="5" id="KW-0539">Nucleus</keyword>
<evidence type="ECO:0000313" key="7">
    <source>
        <dbReference type="Proteomes" id="UP000053989"/>
    </source>
</evidence>
<dbReference type="OrthoDB" id="2681567at2759"/>
<dbReference type="GO" id="GO:0008270">
    <property type="term" value="F:zinc ion binding"/>
    <property type="evidence" value="ECO:0007669"/>
    <property type="project" value="UniProtKB-KW"/>
</dbReference>
<gene>
    <name evidence="6" type="ORF">SCLCIDRAFT_46201</name>
</gene>
<keyword evidence="3" id="KW-0863">Zinc-finger</keyword>
<reference evidence="6 7" key="1">
    <citation type="submission" date="2014-04" db="EMBL/GenBank/DDBJ databases">
        <authorList>
            <consortium name="DOE Joint Genome Institute"/>
            <person name="Kuo A."/>
            <person name="Kohler A."/>
            <person name="Nagy L.G."/>
            <person name="Floudas D."/>
            <person name="Copeland A."/>
            <person name="Barry K.W."/>
            <person name="Cichocki N."/>
            <person name="Veneault-Fourrey C."/>
            <person name="LaButti K."/>
            <person name="Lindquist E.A."/>
            <person name="Lipzen A."/>
            <person name="Lundell T."/>
            <person name="Morin E."/>
            <person name="Murat C."/>
            <person name="Sun H."/>
            <person name="Tunlid A."/>
            <person name="Henrissat B."/>
            <person name="Grigoriev I.V."/>
            <person name="Hibbett D.S."/>
            <person name="Martin F."/>
            <person name="Nordberg H.P."/>
            <person name="Cantor M.N."/>
            <person name="Hua S.X."/>
        </authorList>
    </citation>
    <scope>NUCLEOTIDE SEQUENCE [LARGE SCALE GENOMIC DNA]</scope>
    <source>
        <strain evidence="6 7">Foug A</strain>
    </source>
</reference>
<dbReference type="GO" id="GO:0005634">
    <property type="term" value="C:nucleus"/>
    <property type="evidence" value="ECO:0007669"/>
    <property type="project" value="UniProtKB-SubCell"/>
</dbReference>
<feature type="non-terminal residue" evidence="6">
    <location>
        <position position="1"/>
    </location>
</feature>
<dbReference type="PANTHER" id="PTHR46481:SF10">
    <property type="entry name" value="ZINC FINGER BED DOMAIN-CONTAINING PROTEIN 39"/>
    <property type="match status" value="1"/>
</dbReference>
<sequence>LRELIIKAWRDYFTVLKCDLANSLGQISLTADIWTDKNRRPFLATTAHWIASDENSATFRLKVALIAFHYFPGSHTGENIANTLLRLLDRAGI</sequence>
<evidence type="ECO:0000256" key="5">
    <source>
        <dbReference type="ARBA" id="ARBA00023242"/>
    </source>
</evidence>
<dbReference type="HOGENOM" id="CLU_155624_0_0_1"/>
<evidence type="ECO:0000256" key="3">
    <source>
        <dbReference type="ARBA" id="ARBA00022771"/>
    </source>
</evidence>